<dbReference type="GO" id="GO:0006310">
    <property type="term" value="P:DNA recombination"/>
    <property type="evidence" value="ECO:0007669"/>
    <property type="project" value="UniProtKB-KW"/>
</dbReference>
<dbReference type="PROSITE" id="PS50880">
    <property type="entry name" value="TOPRIM"/>
    <property type="match status" value="1"/>
</dbReference>
<accession>A0A382ZGJ7</accession>
<dbReference type="InterPro" id="IPR000093">
    <property type="entry name" value="DNA_Rcmb_RecR"/>
</dbReference>
<dbReference type="EMBL" id="UINC01183760">
    <property type="protein sequence ID" value="SVD94664.1"/>
    <property type="molecule type" value="Genomic_DNA"/>
</dbReference>
<feature type="non-terminal residue" evidence="8">
    <location>
        <position position="174"/>
    </location>
</feature>
<reference evidence="8" key="1">
    <citation type="submission" date="2018-05" db="EMBL/GenBank/DDBJ databases">
        <authorList>
            <person name="Lanie J.A."/>
            <person name="Ng W.-L."/>
            <person name="Kazmierczak K.M."/>
            <person name="Andrzejewski T.M."/>
            <person name="Davidsen T.M."/>
            <person name="Wayne K.J."/>
            <person name="Tettelin H."/>
            <person name="Glass J.I."/>
            <person name="Rusch D."/>
            <person name="Podicherti R."/>
            <person name="Tsui H.-C.T."/>
            <person name="Winkler M.E."/>
        </authorList>
    </citation>
    <scope>NUCLEOTIDE SEQUENCE</scope>
</reference>
<keyword evidence="3" id="KW-0863">Zinc-finger</keyword>
<feature type="domain" description="Toprim" evidence="7">
    <location>
        <begin position="84"/>
        <end position="174"/>
    </location>
</feature>
<gene>
    <name evidence="8" type="ORF">METZ01_LOCUS447518</name>
</gene>
<dbReference type="Pfam" id="PF13662">
    <property type="entry name" value="Toprim_4"/>
    <property type="match status" value="1"/>
</dbReference>
<dbReference type="GO" id="GO:0006281">
    <property type="term" value="P:DNA repair"/>
    <property type="evidence" value="ECO:0007669"/>
    <property type="project" value="UniProtKB-KW"/>
</dbReference>
<dbReference type="PANTHER" id="PTHR30446:SF0">
    <property type="entry name" value="RECOMBINATION PROTEIN RECR"/>
    <property type="match status" value="1"/>
</dbReference>
<evidence type="ECO:0000256" key="6">
    <source>
        <dbReference type="ARBA" id="ARBA00023204"/>
    </source>
</evidence>
<dbReference type="NCBIfam" id="TIGR00615">
    <property type="entry name" value="recR"/>
    <property type="match status" value="1"/>
</dbReference>
<sequence length="174" mass="18826">MASLGPQPLEDLVTALSRLPGIGRKTAQRLAIYLLKSPPQEAQALAEAIRGARENIGHCSRCFHLTERGNELCHVCSDTNRDQAVICVVEEASDALALERGDLMRGTYHVLGGALSPLDGIGPADLRIDELVERVRRDGVREVILAHNASAEGEATAEYIHQRLDGLTTVTRLA</sequence>
<dbReference type="PANTHER" id="PTHR30446">
    <property type="entry name" value="RECOMBINATION PROTEIN RECR"/>
    <property type="match status" value="1"/>
</dbReference>
<dbReference type="HAMAP" id="MF_00017">
    <property type="entry name" value="RecR"/>
    <property type="match status" value="1"/>
</dbReference>
<dbReference type="GO" id="GO:0008270">
    <property type="term" value="F:zinc ion binding"/>
    <property type="evidence" value="ECO:0007669"/>
    <property type="project" value="UniProtKB-KW"/>
</dbReference>
<evidence type="ECO:0000256" key="4">
    <source>
        <dbReference type="ARBA" id="ARBA00022833"/>
    </source>
</evidence>
<dbReference type="Gene3D" id="1.10.8.420">
    <property type="entry name" value="RecR Domain 1"/>
    <property type="match status" value="1"/>
</dbReference>
<keyword evidence="4" id="KW-0862">Zinc</keyword>
<keyword evidence="6" id="KW-0234">DNA repair</keyword>
<dbReference type="SUPFAM" id="SSF111304">
    <property type="entry name" value="Recombination protein RecR"/>
    <property type="match status" value="1"/>
</dbReference>
<keyword evidence="1" id="KW-0479">Metal-binding</keyword>
<dbReference type="GO" id="GO:0003677">
    <property type="term" value="F:DNA binding"/>
    <property type="evidence" value="ECO:0007669"/>
    <property type="project" value="InterPro"/>
</dbReference>
<dbReference type="InterPro" id="IPR023627">
    <property type="entry name" value="Rcmb_RecR"/>
</dbReference>
<evidence type="ECO:0000256" key="3">
    <source>
        <dbReference type="ARBA" id="ARBA00022771"/>
    </source>
</evidence>
<organism evidence="8">
    <name type="scientific">marine metagenome</name>
    <dbReference type="NCBI Taxonomy" id="408172"/>
    <lineage>
        <taxon>unclassified sequences</taxon>
        <taxon>metagenomes</taxon>
        <taxon>ecological metagenomes</taxon>
    </lineage>
</organism>
<evidence type="ECO:0000313" key="8">
    <source>
        <dbReference type="EMBL" id="SVD94664.1"/>
    </source>
</evidence>
<evidence type="ECO:0000256" key="5">
    <source>
        <dbReference type="ARBA" id="ARBA00023172"/>
    </source>
</evidence>
<evidence type="ECO:0000259" key="7">
    <source>
        <dbReference type="PROSITE" id="PS50880"/>
    </source>
</evidence>
<keyword evidence="5" id="KW-0233">DNA recombination</keyword>
<dbReference type="Gene3D" id="3.40.1360.10">
    <property type="match status" value="1"/>
</dbReference>
<dbReference type="AlphaFoldDB" id="A0A382ZGJ7"/>
<evidence type="ECO:0000256" key="2">
    <source>
        <dbReference type="ARBA" id="ARBA00022763"/>
    </source>
</evidence>
<evidence type="ECO:0000256" key="1">
    <source>
        <dbReference type="ARBA" id="ARBA00022723"/>
    </source>
</evidence>
<dbReference type="SMART" id="SM00493">
    <property type="entry name" value="TOPRIM"/>
    <property type="match status" value="1"/>
</dbReference>
<keyword evidence="2" id="KW-0227">DNA damage</keyword>
<protein>
    <recommendedName>
        <fullName evidence="7">Toprim domain-containing protein</fullName>
    </recommendedName>
</protein>
<dbReference type="InterPro" id="IPR006171">
    <property type="entry name" value="TOPRIM_dom"/>
</dbReference>
<dbReference type="Pfam" id="PF21176">
    <property type="entry name" value="RecR_HhH"/>
    <property type="match status" value="1"/>
</dbReference>
<proteinExistence type="inferred from homology"/>
<name>A0A382ZGJ7_9ZZZZ</name>